<protein>
    <submittedName>
        <fullName evidence="5">Organic hydroperoxide resistance transcriptional regulator</fullName>
    </submittedName>
</protein>
<dbReference type="InterPro" id="IPR000835">
    <property type="entry name" value="HTH_MarR-typ"/>
</dbReference>
<name>A0A165Z5B9_9HYPH</name>
<dbReference type="GO" id="GO:0003677">
    <property type="term" value="F:DNA binding"/>
    <property type="evidence" value="ECO:0007669"/>
    <property type="project" value="UniProtKB-KW"/>
</dbReference>
<dbReference type="SMART" id="SM00347">
    <property type="entry name" value="HTH_MARR"/>
    <property type="match status" value="1"/>
</dbReference>
<dbReference type="InterPro" id="IPR036390">
    <property type="entry name" value="WH_DNA-bd_sf"/>
</dbReference>
<proteinExistence type="predicted"/>
<dbReference type="PANTHER" id="PTHR42756">
    <property type="entry name" value="TRANSCRIPTIONAL REGULATOR, MARR"/>
    <property type="match status" value="1"/>
</dbReference>
<dbReference type="PANTHER" id="PTHR42756:SF1">
    <property type="entry name" value="TRANSCRIPTIONAL REPRESSOR OF EMRAB OPERON"/>
    <property type="match status" value="1"/>
</dbReference>
<dbReference type="PROSITE" id="PS50995">
    <property type="entry name" value="HTH_MARR_2"/>
    <property type="match status" value="1"/>
</dbReference>
<evidence type="ECO:0000313" key="6">
    <source>
        <dbReference type="Proteomes" id="UP000076577"/>
    </source>
</evidence>
<sequence>MHGNDCIFYLLSRSARRSARFYKKQLEGLGLTPVQSMVLQALALQDGCTTSQLSKASELDNATLTGVLDRLSPAGYLERRASPEDRRTQHILLTEQGRSIASLLDSLTEDANSKFLSGLNDDDKDELKAFLRRF</sequence>
<dbReference type="STRING" id="989403.SAMN05421798_102362"/>
<dbReference type="RefSeq" id="WP_068005007.1">
    <property type="nucleotide sequence ID" value="NZ_FOFM01000002.1"/>
</dbReference>
<dbReference type="OrthoDB" id="511972at2"/>
<evidence type="ECO:0000313" key="5">
    <source>
        <dbReference type="EMBL" id="KZL19523.1"/>
    </source>
</evidence>
<evidence type="ECO:0000256" key="2">
    <source>
        <dbReference type="ARBA" id="ARBA00023125"/>
    </source>
</evidence>
<keyword evidence="1" id="KW-0805">Transcription regulation</keyword>
<evidence type="ECO:0000256" key="3">
    <source>
        <dbReference type="ARBA" id="ARBA00023163"/>
    </source>
</evidence>
<evidence type="ECO:0000256" key="1">
    <source>
        <dbReference type="ARBA" id="ARBA00023015"/>
    </source>
</evidence>
<evidence type="ECO:0000259" key="4">
    <source>
        <dbReference type="PROSITE" id="PS50995"/>
    </source>
</evidence>
<comment type="caution">
    <text evidence="5">The sequence shown here is derived from an EMBL/GenBank/DDBJ whole genome shotgun (WGS) entry which is preliminary data.</text>
</comment>
<dbReference type="Gene3D" id="1.10.10.10">
    <property type="entry name" value="Winged helix-like DNA-binding domain superfamily/Winged helix DNA-binding domain"/>
    <property type="match status" value="1"/>
</dbReference>
<feature type="domain" description="HTH marR-type" evidence="4">
    <location>
        <begin position="4"/>
        <end position="134"/>
    </location>
</feature>
<dbReference type="SUPFAM" id="SSF46785">
    <property type="entry name" value="Winged helix' DNA-binding domain"/>
    <property type="match status" value="1"/>
</dbReference>
<dbReference type="PRINTS" id="PR00598">
    <property type="entry name" value="HTHMARR"/>
</dbReference>
<organism evidence="5 6">
    <name type="scientific">Pseudovibrio axinellae</name>
    <dbReference type="NCBI Taxonomy" id="989403"/>
    <lineage>
        <taxon>Bacteria</taxon>
        <taxon>Pseudomonadati</taxon>
        <taxon>Pseudomonadota</taxon>
        <taxon>Alphaproteobacteria</taxon>
        <taxon>Hyphomicrobiales</taxon>
        <taxon>Stappiaceae</taxon>
        <taxon>Pseudovibrio</taxon>
    </lineage>
</organism>
<gene>
    <name evidence="5" type="primary">ohrR_1</name>
    <name evidence="5" type="ORF">PsAD2_01801</name>
</gene>
<dbReference type="PATRIC" id="fig|989403.3.peg.1926"/>
<dbReference type="EMBL" id="LMCB01000013">
    <property type="protein sequence ID" value="KZL19523.1"/>
    <property type="molecule type" value="Genomic_DNA"/>
</dbReference>
<dbReference type="InterPro" id="IPR036388">
    <property type="entry name" value="WH-like_DNA-bd_sf"/>
</dbReference>
<dbReference type="AlphaFoldDB" id="A0A165Z5B9"/>
<keyword evidence="3" id="KW-0804">Transcription</keyword>
<accession>A0A165Z5B9</accession>
<keyword evidence="2" id="KW-0238">DNA-binding</keyword>
<dbReference type="Proteomes" id="UP000076577">
    <property type="component" value="Unassembled WGS sequence"/>
</dbReference>
<dbReference type="GO" id="GO:0003700">
    <property type="term" value="F:DNA-binding transcription factor activity"/>
    <property type="evidence" value="ECO:0007669"/>
    <property type="project" value="InterPro"/>
</dbReference>
<dbReference type="Pfam" id="PF01047">
    <property type="entry name" value="MarR"/>
    <property type="match status" value="1"/>
</dbReference>
<keyword evidence="6" id="KW-1185">Reference proteome</keyword>
<reference evidence="5 6" key="1">
    <citation type="journal article" date="2016" name="Front. Microbiol.">
        <title>Comparative Genomic Analysis Reveals a Diverse Repertoire of Genes Involved in Prokaryote-Eukaryote Interactions within the Pseudovibrio Genus.</title>
        <authorList>
            <person name="Romano S."/>
            <person name="Fernandez-Guerra A."/>
            <person name="Reen F.J."/>
            <person name="Glockner F.O."/>
            <person name="Crowley S.P."/>
            <person name="O'Sullivan O."/>
            <person name="Cotter P.D."/>
            <person name="Adams C."/>
            <person name="Dobson A.D."/>
            <person name="O'Gara F."/>
        </authorList>
    </citation>
    <scope>NUCLEOTIDE SEQUENCE [LARGE SCALE GENOMIC DNA]</scope>
    <source>
        <strain evidence="5 6">Ad2</strain>
    </source>
</reference>